<evidence type="ECO:0000256" key="1">
    <source>
        <dbReference type="SAM" id="MobiDB-lite"/>
    </source>
</evidence>
<reference evidence="2 3" key="1">
    <citation type="journal article" date="2024" name="bioRxiv">
        <title>A reference genome for Trichogramma kaykai: A tiny desert-dwelling parasitoid wasp with competing sex-ratio distorters.</title>
        <authorList>
            <person name="Culotta J."/>
            <person name="Lindsey A.R."/>
        </authorList>
    </citation>
    <scope>NUCLEOTIDE SEQUENCE [LARGE SCALE GENOMIC DNA]</scope>
    <source>
        <strain evidence="2 3">KSX58</strain>
    </source>
</reference>
<dbReference type="Proteomes" id="UP001627154">
    <property type="component" value="Unassembled WGS sequence"/>
</dbReference>
<proteinExistence type="predicted"/>
<feature type="compositionally biased region" description="Polar residues" evidence="1">
    <location>
        <begin position="1"/>
        <end position="12"/>
    </location>
</feature>
<evidence type="ECO:0000313" key="2">
    <source>
        <dbReference type="EMBL" id="KAL3393285.1"/>
    </source>
</evidence>
<dbReference type="EMBL" id="JBJJXI010000099">
    <property type="protein sequence ID" value="KAL3393285.1"/>
    <property type="molecule type" value="Genomic_DNA"/>
</dbReference>
<accession>A0ABD2WKP3</accession>
<protein>
    <submittedName>
        <fullName evidence="2">Uncharacterized protein</fullName>
    </submittedName>
</protein>
<dbReference type="AlphaFoldDB" id="A0ABD2WKP3"/>
<feature type="region of interest" description="Disordered" evidence="1">
    <location>
        <begin position="1"/>
        <end position="57"/>
    </location>
</feature>
<keyword evidence="3" id="KW-1185">Reference proteome</keyword>
<sequence>MTKISTVGQSGRETPAVRGAVTRESCATVNRPGRWPTPNGSRRPTRGEVHDGDAGHDAATACQLAEATDIANHTQADKSLNDESPRSIFWVSQVYP</sequence>
<feature type="compositionally biased region" description="Basic and acidic residues" evidence="1">
    <location>
        <begin position="45"/>
        <end position="56"/>
    </location>
</feature>
<evidence type="ECO:0000313" key="3">
    <source>
        <dbReference type="Proteomes" id="UP001627154"/>
    </source>
</evidence>
<name>A0ABD2WKP3_9HYME</name>
<organism evidence="2 3">
    <name type="scientific">Trichogramma kaykai</name>
    <dbReference type="NCBI Taxonomy" id="54128"/>
    <lineage>
        <taxon>Eukaryota</taxon>
        <taxon>Metazoa</taxon>
        <taxon>Ecdysozoa</taxon>
        <taxon>Arthropoda</taxon>
        <taxon>Hexapoda</taxon>
        <taxon>Insecta</taxon>
        <taxon>Pterygota</taxon>
        <taxon>Neoptera</taxon>
        <taxon>Endopterygota</taxon>
        <taxon>Hymenoptera</taxon>
        <taxon>Apocrita</taxon>
        <taxon>Proctotrupomorpha</taxon>
        <taxon>Chalcidoidea</taxon>
        <taxon>Trichogrammatidae</taxon>
        <taxon>Trichogramma</taxon>
    </lineage>
</organism>
<comment type="caution">
    <text evidence="2">The sequence shown here is derived from an EMBL/GenBank/DDBJ whole genome shotgun (WGS) entry which is preliminary data.</text>
</comment>
<gene>
    <name evidence="2" type="ORF">TKK_012271</name>
</gene>